<dbReference type="InterPro" id="IPR009589">
    <property type="entry name" value="PH_YyaB-like"/>
</dbReference>
<evidence type="ECO:0000313" key="4">
    <source>
        <dbReference type="Proteomes" id="UP001059844"/>
    </source>
</evidence>
<dbReference type="Proteomes" id="UP001059844">
    <property type="component" value="Chromosome"/>
</dbReference>
<dbReference type="RefSeq" id="WP_256552511.1">
    <property type="nucleotide sequence ID" value="NZ_CP101751.1"/>
</dbReference>
<keyword evidence="1" id="KW-0472">Membrane</keyword>
<gene>
    <name evidence="3" type="ORF">NOX80_06555</name>
</gene>
<proteinExistence type="predicted"/>
<feature type="domain" description="Uncharacterized protein YyaB-like PH" evidence="2">
    <location>
        <begin position="53"/>
        <end position="128"/>
    </location>
</feature>
<accession>A0ABY5IVL4</accession>
<dbReference type="Pfam" id="PF06713">
    <property type="entry name" value="bPH_4"/>
    <property type="match status" value="1"/>
</dbReference>
<sequence length="135" mass="15157">MRVYKSKIDSGLVLLLVASLLGPSLVFLMKREWAGVLILLATIAFIFYLFLQTKYIVTNTMLQVKSGFLVNKKIAIQEIISIAKTDSIMSAPANSIMDRIEVRYKPNKSVIISPKEKQAFVEQLLAINPDIKITL</sequence>
<feature type="transmembrane region" description="Helical" evidence="1">
    <location>
        <begin position="12"/>
        <end position="28"/>
    </location>
</feature>
<keyword evidence="1" id="KW-1133">Transmembrane helix</keyword>
<reference evidence="3" key="1">
    <citation type="submission" date="2022-07" db="EMBL/GenBank/DDBJ databases">
        <title>Isolation, identification, and degradation of a PFOSA degrading strain from sewage treatment plant.</title>
        <authorList>
            <person name="Zhang L."/>
            <person name="Huo Y."/>
        </authorList>
    </citation>
    <scope>NUCLEOTIDE SEQUENCE</scope>
    <source>
        <strain evidence="3">C1</strain>
    </source>
</reference>
<dbReference type="EMBL" id="CP101751">
    <property type="protein sequence ID" value="UUC46858.1"/>
    <property type="molecule type" value="Genomic_DNA"/>
</dbReference>
<keyword evidence="1" id="KW-0812">Transmembrane</keyword>
<evidence type="ECO:0000313" key="3">
    <source>
        <dbReference type="EMBL" id="UUC46858.1"/>
    </source>
</evidence>
<feature type="transmembrane region" description="Helical" evidence="1">
    <location>
        <begin position="34"/>
        <end position="51"/>
    </location>
</feature>
<keyword evidence="4" id="KW-1185">Reference proteome</keyword>
<evidence type="ECO:0000256" key="1">
    <source>
        <dbReference type="SAM" id="Phobius"/>
    </source>
</evidence>
<name>A0ABY5IVL4_9FLAO</name>
<organism evidence="3 4">
    <name type="scientific">Flavobacterium cerinum</name>
    <dbReference type="NCBI Taxonomy" id="2502784"/>
    <lineage>
        <taxon>Bacteria</taxon>
        <taxon>Pseudomonadati</taxon>
        <taxon>Bacteroidota</taxon>
        <taxon>Flavobacteriia</taxon>
        <taxon>Flavobacteriales</taxon>
        <taxon>Flavobacteriaceae</taxon>
        <taxon>Flavobacterium</taxon>
    </lineage>
</organism>
<protein>
    <submittedName>
        <fullName evidence="3">PH domain-containing protein</fullName>
    </submittedName>
</protein>
<evidence type="ECO:0000259" key="2">
    <source>
        <dbReference type="Pfam" id="PF06713"/>
    </source>
</evidence>